<evidence type="ECO:0000256" key="3">
    <source>
        <dbReference type="ARBA" id="ARBA00023015"/>
    </source>
</evidence>
<dbReference type="InterPro" id="IPR006751">
    <property type="entry name" value="TAFII55_prot_cons_reg"/>
</dbReference>
<accession>A0A1S3GYC0</accession>
<feature type="region of interest" description="Disordered" evidence="6">
    <location>
        <begin position="332"/>
        <end position="370"/>
    </location>
</feature>
<dbReference type="FunCoup" id="A0A1S3GYC0">
    <property type="interactions" value="514"/>
</dbReference>
<dbReference type="CDD" id="cd08047">
    <property type="entry name" value="TAF7"/>
    <property type="match status" value="1"/>
</dbReference>
<feature type="domain" description="TAFII55 protein conserved region" evidence="7">
    <location>
        <begin position="17"/>
        <end position="173"/>
    </location>
</feature>
<evidence type="ECO:0000259" key="7">
    <source>
        <dbReference type="SMART" id="SM01370"/>
    </source>
</evidence>
<dbReference type="KEGG" id="lak:106150546"/>
<name>A0A1S3GYC0_LINAN</name>
<comment type="subcellular location">
    <subcellularLocation>
        <location evidence="1">Nucleus</location>
    </subcellularLocation>
</comment>
<proteinExistence type="inferred from homology"/>
<evidence type="ECO:0000256" key="2">
    <source>
        <dbReference type="ARBA" id="ARBA00009368"/>
    </source>
</evidence>
<dbReference type="AlphaFoldDB" id="A0A1S3GYC0"/>
<evidence type="ECO:0000313" key="9">
    <source>
        <dbReference type="RefSeq" id="XP_013378870.1"/>
    </source>
</evidence>
<evidence type="ECO:0000256" key="1">
    <source>
        <dbReference type="ARBA" id="ARBA00004123"/>
    </source>
</evidence>
<dbReference type="Proteomes" id="UP000085678">
    <property type="component" value="Unplaced"/>
</dbReference>
<evidence type="ECO:0000256" key="4">
    <source>
        <dbReference type="ARBA" id="ARBA00023163"/>
    </source>
</evidence>
<comment type="similarity">
    <text evidence="2">Belongs to the TAF7 family.</text>
</comment>
<dbReference type="PANTHER" id="PTHR12228:SF0">
    <property type="entry name" value="TATA-BOX BINDING PROTEIN ASSOCIATED FACTOR 7"/>
    <property type="match status" value="1"/>
</dbReference>
<dbReference type="SMART" id="SM01370">
    <property type="entry name" value="TAFII55_N"/>
    <property type="match status" value="1"/>
</dbReference>
<dbReference type="GO" id="GO:0016251">
    <property type="term" value="F:RNA polymerase II general transcription initiation factor activity"/>
    <property type="evidence" value="ECO:0007669"/>
    <property type="project" value="TreeGrafter"/>
</dbReference>
<keyword evidence="8" id="KW-1185">Reference proteome</keyword>
<dbReference type="Pfam" id="PF04658">
    <property type="entry name" value="TAFII55_N"/>
    <property type="match status" value="1"/>
</dbReference>
<dbReference type="GO" id="GO:0005669">
    <property type="term" value="C:transcription factor TFIID complex"/>
    <property type="evidence" value="ECO:0007669"/>
    <property type="project" value="InterPro"/>
</dbReference>
<evidence type="ECO:0000256" key="5">
    <source>
        <dbReference type="ARBA" id="ARBA00023242"/>
    </source>
</evidence>
<organism evidence="8 9">
    <name type="scientific">Lingula anatina</name>
    <name type="common">Brachiopod</name>
    <name type="synonym">Lingula unguis</name>
    <dbReference type="NCBI Taxonomy" id="7574"/>
    <lineage>
        <taxon>Eukaryota</taxon>
        <taxon>Metazoa</taxon>
        <taxon>Spiralia</taxon>
        <taxon>Lophotrochozoa</taxon>
        <taxon>Brachiopoda</taxon>
        <taxon>Linguliformea</taxon>
        <taxon>Lingulata</taxon>
        <taxon>Lingulida</taxon>
        <taxon>Linguloidea</taxon>
        <taxon>Lingulidae</taxon>
        <taxon>Lingula</taxon>
    </lineage>
</organism>
<dbReference type="InterPro" id="IPR037817">
    <property type="entry name" value="TAF7"/>
</dbReference>
<dbReference type="GeneID" id="106150546"/>
<dbReference type="GO" id="GO:0051123">
    <property type="term" value="P:RNA polymerase II preinitiation complex assembly"/>
    <property type="evidence" value="ECO:0007669"/>
    <property type="project" value="TreeGrafter"/>
</dbReference>
<reference evidence="9" key="1">
    <citation type="submission" date="2025-08" db="UniProtKB">
        <authorList>
            <consortium name="RefSeq"/>
        </authorList>
    </citation>
    <scope>IDENTIFICATION</scope>
    <source>
        <tissue evidence="9">Gonads</tissue>
    </source>
</reference>
<feature type="compositionally biased region" description="Basic and acidic residues" evidence="6">
    <location>
        <begin position="335"/>
        <end position="355"/>
    </location>
</feature>
<evidence type="ECO:0000313" key="8">
    <source>
        <dbReference type="Proteomes" id="UP000085678"/>
    </source>
</evidence>
<keyword evidence="3" id="KW-0805">Transcription regulation</keyword>
<dbReference type="InParanoid" id="A0A1S3GYC0"/>
<gene>
    <name evidence="9" type="primary">LOC106150546</name>
</gene>
<evidence type="ECO:0000256" key="6">
    <source>
        <dbReference type="SAM" id="MobiDB-lite"/>
    </source>
</evidence>
<keyword evidence="5" id="KW-0539">Nucleus</keyword>
<protein>
    <submittedName>
        <fullName evidence="9">Transcription initiation factor TFIID subunit 7-like</fullName>
    </submittedName>
</protein>
<dbReference type="RefSeq" id="XP_013378870.1">
    <property type="nucleotide sequence ID" value="XM_013523416.1"/>
</dbReference>
<sequence>MSGKTSTKKKEDAPFDLEQHFILRMPPGPAMALRRDIQSGSMALKDKLFIDFHPDSRLGQVRYGGDVFNAKLVDLPTITETLKTTDRKTFYKCADICQLMIATTEDEPEPEMPELSKKKEEKKYMWNHGLTPSLKNARKKRFRKILKRKNVEEWPDIEKEVKRLFRTDNEAVDVKWEVVTEEEEEDKQVVTESGQTQGAGGSVGAGLSQERKLQLATHDIFGEVSSSDEEEDEKEVNIMDVDEDSNSQFMPNLSGRSSSMMHSMDEDSMQGGLSQLTSTLQEDTMDLENKLSDLGMELSELRQQRESYEEQLEEIDNADVRERIQSALEDLQQQENRKQEEVNEKRTAQDSENRLLKLLTTGHARTSENT</sequence>
<feature type="region of interest" description="Disordered" evidence="6">
    <location>
        <begin position="182"/>
        <end position="205"/>
    </location>
</feature>
<dbReference type="STRING" id="7574.A0A1S3GYC0"/>
<dbReference type="OrthoDB" id="153872at2759"/>
<keyword evidence="4" id="KW-0804">Transcription</keyword>
<dbReference type="PANTHER" id="PTHR12228">
    <property type="entry name" value="TRANSCRIPTION INITIATION FACTOR TFIID 55 KD SUBUNIT-RELATED"/>
    <property type="match status" value="1"/>
</dbReference>